<sequence length="44" mass="5223">MLPTILNKVFMFSTVGIFSVTNIYIDSWKEKDKKEQFSNNFTLF</sequence>
<dbReference type="Proteomes" id="UP001060919">
    <property type="component" value="Chromosome"/>
</dbReference>
<dbReference type="KEGG" id="aup:AsAng_0043420"/>
<proteinExistence type="predicted"/>
<evidence type="ECO:0000313" key="1">
    <source>
        <dbReference type="EMBL" id="BDS13603.1"/>
    </source>
</evidence>
<gene>
    <name evidence="1" type="ORF">AsAng_0043420</name>
</gene>
<dbReference type="AlphaFoldDB" id="A0A915YI39"/>
<evidence type="ECO:0000313" key="2">
    <source>
        <dbReference type="Proteomes" id="UP001060919"/>
    </source>
</evidence>
<protein>
    <submittedName>
        <fullName evidence="1">Uncharacterized protein</fullName>
    </submittedName>
</protein>
<keyword evidence="2" id="KW-1185">Reference proteome</keyword>
<dbReference type="EMBL" id="AP026867">
    <property type="protein sequence ID" value="BDS13603.1"/>
    <property type="molecule type" value="Genomic_DNA"/>
</dbReference>
<accession>A0A915YI39</accession>
<reference evidence="1" key="1">
    <citation type="submission" date="2022-09" db="EMBL/GenBank/DDBJ databases">
        <title>Aureispira anguillicida sp. nov., isolated from Leptocephalus of Japanese eel Anguilla japonica.</title>
        <authorList>
            <person name="Yuasa K."/>
            <person name="Mekata T."/>
            <person name="Ikunari K."/>
        </authorList>
    </citation>
    <scope>NUCLEOTIDE SEQUENCE</scope>
    <source>
        <strain evidence="1">EL160426</strain>
    </source>
</reference>
<name>A0A915YI39_9BACT</name>
<organism evidence="1 2">
    <name type="scientific">Aureispira anguillae</name>
    <dbReference type="NCBI Taxonomy" id="2864201"/>
    <lineage>
        <taxon>Bacteria</taxon>
        <taxon>Pseudomonadati</taxon>
        <taxon>Bacteroidota</taxon>
        <taxon>Saprospiria</taxon>
        <taxon>Saprospirales</taxon>
        <taxon>Saprospiraceae</taxon>
        <taxon>Aureispira</taxon>
    </lineage>
</organism>